<reference evidence="3 4" key="1">
    <citation type="submission" date="2023-01" db="EMBL/GenBank/DDBJ databases">
        <authorList>
            <person name="Whitehead M."/>
        </authorList>
    </citation>
    <scope>NUCLEOTIDE SEQUENCE [LARGE SCALE GENOMIC DNA]</scope>
</reference>
<evidence type="ECO:0000256" key="2">
    <source>
        <dbReference type="SAM" id="SignalP"/>
    </source>
</evidence>
<gene>
    <name evidence="3" type="ORF">MEUPH1_LOCUS4202</name>
</gene>
<feature type="chain" id="PRO_5043863735" evidence="2">
    <location>
        <begin position="32"/>
        <end position="352"/>
    </location>
</feature>
<feature type="compositionally biased region" description="Acidic residues" evidence="1">
    <location>
        <begin position="289"/>
        <end position="298"/>
    </location>
</feature>
<comment type="caution">
    <text evidence="3">The sequence shown here is derived from an EMBL/GenBank/DDBJ whole genome shotgun (WGS) entry which is preliminary data.</text>
</comment>
<dbReference type="AlphaFoldDB" id="A0AAV0VUX2"/>
<feature type="compositionally biased region" description="Basic residues" evidence="1">
    <location>
        <begin position="331"/>
        <end position="346"/>
    </location>
</feature>
<proteinExistence type="predicted"/>
<dbReference type="Proteomes" id="UP001160148">
    <property type="component" value="Unassembled WGS sequence"/>
</dbReference>
<keyword evidence="2" id="KW-0732">Signal</keyword>
<keyword evidence="4" id="KW-1185">Reference proteome</keyword>
<feature type="signal peptide" evidence="2">
    <location>
        <begin position="1"/>
        <end position="31"/>
    </location>
</feature>
<accession>A0AAV0VUX2</accession>
<evidence type="ECO:0000256" key="1">
    <source>
        <dbReference type="SAM" id="MobiDB-lite"/>
    </source>
</evidence>
<evidence type="ECO:0000313" key="3">
    <source>
        <dbReference type="EMBL" id="CAI6347410.1"/>
    </source>
</evidence>
<evidence type="ECO:0000313" key="4">
    <source>
        <dbReference type="Proteomes" id="UP001160148"/>
    </source>
</evidence>
<sequence length="352" mass="40256">MVFKASRKIGRKLKTRVSLLLLVCLAMPAAARDNDLDFTAMPITSLTIRHCGHILIAANAKNNELYMSTKSRNPTEESINLNRSNDIKILKRVRTQLKVARNHFRNNREVIARLYSDVKTMMQTNYHYEWLPSQSLVWYKKHVKKLDKDTKVFILLPVLRDSLHNFSVTLEQMRLFSETHLISNYTIRKLMLDDLSKHLIAVLCEVEAAMISLSTWRNRKMPEEPRTAIVGGPGWDPNPDHTTMMIQDWGVLTIYYRFLKDWLHISRKMVQDQVDLHQRWSAVSAVVSDADDGDDNDDSSASTIDRLPPAMPVSSSPLSLSPVSSSPMPCIRHHRCGSSKYNKRPKTSGSVT</sequence>
<feature type="compositionally biased region" description="Low complexity" evidence="1">
    <location>
        <begin position="312"/>
        <end position="329"/>
    </location>
</feature>
<organism evidence="3 4">
    <name type="scientific">Macrosiphum euphorbiae</name>
    <name type="common">potato aphid</name>
    <dbReference type="NCBI Taxonomy" id="13131"/>
    <lineage>
        <taxon>Eukaryota</taxon>
        <taxon>Metazoa</taxon>
        <taxon>Ecdysozoa</taxon>
        <taxon>Arthropoda</taxon>
        <taxon>Hexapoda</taxon>
        <taxon>Insecta</taxon>
        <taxon>Pterygota</taxon>
        <taxon>Neoptera</taxon>
        <taxon>Paraneoptera</taxon>
        <taxon>Hemiptera</taxon>
        <taxon>Sternorrhyncha</taxon>
        <taxon>Aphidomorpha</taxon>
        <taxon>Aphidoidea</taxon>
        <taxon>Aphididae</taxon>
        <taxon>Macrosiphini</taxon>
        <taxon>Macrosiphum</taxon>
    </lineage>
</organism>
<dbReference type="EMBL" id="CARXXK010000001">
    <property type="protein sequence ID" value="CAI6347410.1"/>
    <property type="molecule type" value="Genomic_DNA"/>
</dbReference>
<protein>
    <submittedName>
        <fullName evidence="3">Uncharacterized protein</fullName>
    </submittedName>
</protein>
<feature type="region of interest" description="Disordered" evidence="1">
    <location>
        <begin position="287"/>
        <end position="352"/>
    </location>
</feature>
<name>A0AAV0VUX2_9HEMI</name>